<protein>
    <submittedName>
        <fullName evidence="1">Uncharacterized protein</fullName>
    </submittedName>
</protein>
<dbReference type="Proteomes" id="UP001152320">
    <property type="component" value="Chromosome 7"/>
</dbReference>
<reference evidence="1" key="1">
    <citation type="submission" date="2021-10" db="EMBL/GenBank/DDBJ databases">
        <title>Tropical sea cucumber genome reveals ecological adaptation and Cuvierian tubules defense mechanism.</title>
        <authorList>
            <person name="Chen T."/>
        </authorList>
    </citation>
    <scope>NUCLEOTIDE SEQUENCE</scope>
    <source>
        <strain evidence="1">Nanhai2018</strain>
        <tissue evidence="1">Muscle</tissue>
    </source>
</reference>
<organism evidence="1 2">
    <name type="scientific">Holothuria leucospilota</name>
    <name type="common">Black long sea cucumber</name>
    <name type="synonym">Mertensiothuria leucospilota</name>
    <dbReference type="NCBI Taxonomy" id="206669"/>
    <lineage>
        <taxon>Eukaryota</taxon>
        <taxon>Metazoa</taxon>
        <taxon>Echinodermata</taxon>
        <taxon>Eleutherozoa</taxon>
        <taxon>Echinozoa</taxon>
        <taxon>Holothuroidea</taxon>
        <taxon>Aspidochirotacea</taxon>
        <taxon>Aspidochirotida</taxon>
        <taxon>Holothuriidae</taxon>
        <taxon>Holothuria</taxon>
    </lineage>
</organism>
<dbReference type="EMBL" id="JAIZAY010000007">
    <property type="protein sequence ID" value="KAJ8038231.1"/>
    <property type="molecule type" value="Genomic_DNA"/>
</dbReference>
<accession>A0A9Q1C3Z5</accession>
<dbReference type="PANTHER" id="PTHR45823">
    <property type="entry name" value="T-SNARE COILED-COIL HOMOLOGY DOMAIN-CONTAINING PROTEIN"/>
    <property type="match status" value="1"/>
</dbReference>
<keyword evidence="2" id="KW-1185">Reference proteome</keyword>
<sequence length="87" mass="10059">MIAELNRWTQENRALYLATSLKGQARALLSDVDGVRRRNFTGLVTALKNRFGPANQTQLYWAWFKNKVRQPNENLAQDVQRLAMQVP</sequence>
<dbReference type="PANTHER" id="PTHR45823:SF1">
    <property type="entry name" value="T-SNARE COILED-COIL HOMOLOGY DOMAIN-CONTAINING PROTEIN"/>
    <property type="match status" value="1"/>
</dbReference>
<evidence type="ECO:0000313" key="2">
    <source>
        <dbReference type="Proteomes" id="UP001152320"/>
    </source>
</evidence>
<name>A0A9Q1C3Z5_HOLLE</name>
<evidence type="ECO:0000313" key="1">
    <source>
        <dbReference type="EMBL" id="KAJ8038231.1"/>
    </source>
</evidence>
<comment type="caution">
    <text evidence="1">The sequence shown here is derived from an EMBL/GenBank/DDBJ whole genome shotgun (WGS) entry which is preliminary data.</text>
</comment>
<gene>
    <name evidence="1" type="ORF">HOLleu_15592</name>
</gene>
<dbReference type="AlphaFoldDB" id="A0A9Q1C3Z5"/>
<proteinExistence type="predicted"/>
<dbReference type="OrthoDB" id="8034362at2759"/>